<dbReference type="EMBL" id="CP059491">
    <property type="protein sequence ID" value="QMT03802.1"/>
    <property type="molecule type" value="Genomic_DNA"/>
</dbReference>
<dbReference type="PANTHER" id="PTHR46268">
    <property type="entry name" value="STRESS RESPONSE PROTEIN NHAX"/>
    <property type="match status" value="1"/>
</dbReference>
<organism evidence="4 5">
    <name type="scientific">Gordonia jinghuaiqii</name>
    <dbReference type="NCBI Taxonomy" id="2758710"/>
    <lineage>
        <taxon>Bacteria</taxon>
        <taxon>Bacillati</taxon>
        <taxon>Actinomycetota</taxon>
        <taxon>Actinomycetes</taxon>
        <taxon>Mycobacteriales</taxon>
        <taxon>Gordoniaceae</taxon>
        <taxon>Gordonia</taxon>
    </lineage>
</organism>
<dbReference type="Proteomes" id="UP000515663">
    <property type="component" value="Chromosome"/>
</dbReference>
<evidence type="ECO:0000259" key="3">
    <source>
        <dbReference type="Pfam" id="PF00582"/>
    </source>
</evidence>
<dbReference type="SUPFAM" id="SSF52402">
    <property type="entry name" value="Adenine nucleotide alpha hydrolases-like"/>
    <property type="match status" value="2"/>
</dbReference>
<feature type="domain" description="UspA" evidence="3">
    <location>
        <begin position="159"/>
        <end position="290"/>
    </location>
</feature>
<dbReference type="Gene3D" id="3.40.50.12370">
    <property type="match status" value="2"/>
</dbReference>
<keyword evidence="5" id="KW-1185">Reference proteome</keyword>
<reference evidence="5" key="1">
    <citation type="submission" date="2020-07" db="EMBL/GenBank/DDBJ databases">
        <title>novel species isolated from the respiratory tract of Marmot.</title>
        <authorList>
            <person name="Zhang G."/>
        </authorList>
    </citation>
    <scope>NUCLEOTIDE SEQUENCE [LARGE SCALE GENOMIC DNA]</scope>
    <source>
        <strain evidence="5">686</strain>
    </source>
</reference>
<evidence type="ECO:0000256" key="1">
    <source>
        <dbReference type="ARBA" id="ARBA00008791"/>
    </source>
</evidence>
<proteinExistence type="inferred from homology"/>
<protein>
    <submittedName>
        <fullName evidence="4">Universal stress protein</fullName>
    </submittedName>
</protein>
<dbReference type="Pfam" id="PF00582">
    <property type="entry name" value="Usp"/>
    <property type="match status" value="2"/>
</dbReference>
<name>A0A7D7QI78_9ACTN</name>
<evidence type="ECO:0000256" key="2">
    <source>
        <dbReference type="SAM" id="MobiDB-lite"/>
    </source>
</evidence>
<accession>A0A7D7QI78</accession>
<evidence type="ECO:0000313" key="4">
    <source>
        <dbReference type="EMBL" id="QMT03802.1"/>
    </source>
</evidence>
<dbReference type="PANTHER" id="PTHR46268:SF6">
    <property type="entry name" value="UNIVERSAL STRESS PROTEIN UP12"/>
    <property type="match status" value="1"/>
</dbReference>
<gene>
    <name evidence="4" type="ORF">H1R19_08560</name>
</gene>
<feature type="region of interest" description="Disordered" evidence="2">
    <location>
        <begin position="292"/>
        <end position="313"/>
    </location>
</feature>
<dbReference type="AlphaFoldDB" id="A0A7D7QI78"/>
<dbReference type="KEGG" id="gji:H1R19_08560"/>
<comment type="similarity">
    <text evidence="1">Belongs to the universal stress protein A family.</text>
</comment>
<feature type="domain" description="UspA" evidence="3">
    <location>
        <begin position="10"/>
        <end position="143"/>
    </location>
</feature>
<evidence type="ECO:0000313" key="5">
    <source>
        <dbReference type="Proteomes" id="UP000515663"/>
    </source>
</evidence>
<dbReference type="CDD" id="cd00293">
    <property type="entry name" value="USP-like"/>
    <property type="match status" value="1"/>
</dbReference>
<dbReference type="InterPro" id="IPR006016">
    <property type="entry name" value="UspA"/>
</dbReference>
<sequence length="313" mass="33250">MVRPVHTHARITVGYLATPSGADGVVLAVAIARVTGAAIDLVCVVRPVPYDGQPGLAQYQQRVEARAAEWLTEGAALIPDGFEYRTVVTVNESFAEGLASYAEQTRARMIVVGGTGDGLLRRHTLGTISTELVHSSPLPVALAPRGYADRTHVVLDTVTVAVPVKPGADNPLPFAEAFAERAKLDIRLLSLVSIECPFDDDTTLQARAAQVAIARKLLEDTRAAVNPALDVDVLVADGATLDEALSNLPWDDNDIAAIGSGHLGRPNRVFLGSTAARILRWTTAPVVVVPKNSLPPQELTPRIEVPPTNRPPA</sequence>